<proteinExistence type="predicted"/>
<organism evidence="1 2">
    <name type="scientific">Pistacia integerrima</name>
    <dbReference type="NCBI Taxonomy" id="434235"/>
    <lineage>
        <taxon>Eukaryota</taxon>
        <taxon>Viridiplantae</taxon>
        <taxon>Streptophyta</taxon>
        <taxon>Embryophyta</taxon>
        <taxon>Tracheophyta</taxon>
        <taxon>Spermatophyta</taxon>
        <taxon>Magnoliopsida</taxon>
        <taxon>eudicotyledons</taxon>
        <taxon>Gunneridae</taxon>
        <taxon>Pentapetalae</taxon>
        <taxon>rosids</taxon>
        <taxon>malvids</taxon>
        <taxon>Sapindales</taxon>
        <taxon>Anacardiaceae</taxon>
        <taxon>Pistacia</taxon>
    </lineage>
</organism>
<reference evidence="2" key="1">
    <citation type="journal article" date="2023" name="G3 (Bethesda)">
        <title>Genome assembly and association tests identify interacting loci associated with vigor, precocity, and sex in interspecific pistachio rootstocks.</title>
        <authorList>
            <person name="Palmer W."/>
            <person name="Jacygrad E."/>
            <person name="Sagayaradj S."/>
            <person name="Cavanaugh K."/>
            <person name="Han R."/>
            <person name="Bertier L."/>
            <person name="Beede B."/>
            <person name="Kafkas S."/>
            <person name="Golino D."/>
            <person name="Preece J."/>
            <person name="Michelmore R."/>
        </authorList>
    </citation>
    <scope>NUCLEOTIDE SEQUENCE [LARGE SCALE GENOMIC DNA]</scope>
</reference>
<dbReference type="Proteomes" id="UP001163603">
    <property type="component" value="Chromosome 11"/>
</dbReference>
<name>A0ACC0XM61_9ROSI</name>
<evidence type="ECO:0000313" key="1">
    <source>
        <dbReference type="EMBL" id="KAJ0020351.1"/>
    </source>
</evidence>
<evidence type="ECO:0000313" key="2">
    <source>
        <dbReference type="Proteomes" id="UP001163603"/>
    </source>
</evidence>
<gene>
    <name evidence="1" type="ORF">Pint_31181</name>
</gene>
<protein>
    <submittedName>
        <fullName evidence="1">Uncharacterized protein</fullName>
    </submittedName>
</protein>
<dbReference type="EMBL" id="CM047746">
    <property type="protein sequence ID" value="KAJ0020351.1"/>
    <property type="molecule type" value="Genomic_DNA"/>
</dbReference>
<accession>A0ACC0XM61</accession>
<keyword evidence="2" id="KW-1185">Reference proteome</keyword>
<sequence length="403" mass="46564">MEMRVRGGADRYHLRPQFLQALPTLGTAPKIEKKRKLKRSSRKKQRITPIIPAKSRPWADLPKELLHIFSKSDSLSVADFLSFGKVCRSWRLFYKETKGQFMASRPPLVIYISTRAKKSCRFYEITTSPNSYQTKLPYFARNFCIGFSNGYLIMEDLLTNVWLINPVTGHQLNYPRLFEARNFLYCPDRAVFASIGDSQDNYLLAVLSPVYNKLMFFVSRVNQWQQFSYKGKTWSIGDIVVFGGRIYALTSEYQIGVLSVKTREVILLNLKGTPQLSGIRNVRFVASKNQLLIVDFPPAAYNLEVYTIDLLKMEWVKVNRLRDERQAIFLGDRMSSRLSNAANWGGESNCVYHLPFMDNTCYIYSLNGEILGSFPIMRQEAAPKMNGWFFPDQCFSIENVRDE</sequence>
<comment type="caution">
    <text evidence="1">The sequence shown here is derived from an EMBL/GenBank/DDBJ whole genome shotgun (WGS) entry which is preliminary data.</text>
</comment>